<dbReference type="Proteomes" id="UP000631421">
    <property type="component" value="Unassembled WGS sequence"/>
</dbReference>
<reference evidence="4" key="2">
    <citation type="submission" date="2020-08" db="EMBL/GenBank/DDBJ databases">
        <authorList>
            <person name="Chen M."/>
            <person name="Teng W."/>
            <person name="Zhao L."/>
            <person name="Hu C."/>
            <person name="Zhou Y."/>
            <person name="Han B."/>
            <person name="Song L."/>
            <person name="Shu W."/>
        </authorList>
    </citation>
    <scope>NUCLEOTIDE SEQUENCE</scope>
    <source>
        <strain evidence="4">FACHB-1277</strain>
    </source>
</reference>
<sequence>MKVDVFKLPQNSPDDISALDAAIAAGNILPENIVAIMGKTEGNGCVNDFTRGFAVQSLQNYLSKIIGQKQAAAIVYVMSGGTEGVLSPHLIVFTSQDSESDAPKRMGLTLGVIHTRDFSPAEVGTLVMVEEVAAAVTKAMQQAGIAKDDVHFVQIKCPLITSRDRLLMAGRDIADISSYQSMGYSRGASALGVAVALGEVDIEDIHAGDICKNYDLYSSVASTSAGVELRNCEILVMGNSPQSTSDFVIGHSVMQHALDMQAIYQAIAATGQPISQVVNIFAKAEADPTGEILGRRHTMMDDSDINHTRMARAVVGAVVAAIVQDPMVYVSGGSEHQGPAGGGPVAAIAAIRSE</sequence>
<feature type="binding site" evidence="3">
    <location>
        <position position="339"/>
    </location>
    <ligand>
        <name>Mg(2+)</name>
        <dbReference type="ChEBI" id="CHEBI:18420"/>
        <note>structural</note>
    </ligand>
</feature>
<feature type="active site" description="Nucleophile" evidence="3">
    <location>
        <position position="224"/>
    </location>
</feature>
<feature type="active site" evidence="3">
    <location>
        <position position="156"/>
    </location>
</feature>
<feature type="binding site" evidence="3">
    <location>
        <position position="285"/>
    </location>
    <ligand>
        <name>Mg(2+)</name>
        <dbReference type="ChEBI" id="CHEBI:18420"/>
        <note>structural</note>
    </ligand>
</feature>
<dbReference type="NCBIfam" id="TIGR02714">
    <property type="entry name" value="amido_AtzD_TrzD"/>
    <property type="match status" value="1"/>
</dbReference>
<dbReference type="RefSeq" id="WP_190349228.1">
    <property type="nucleotide sequence ID" value="NZ_JACJPY010000003.1"/>
</dbReference>
<name>A0A926Z4T6_9CYAN</name>
<feature type="region of interest" description="RU C" evidence="3">
    <location>
        <begin position="247"/>
        <end position="354"/>
    </location>
</feature>
<dbReference type="GO" id="GO:0019381">
    <property type="term" value="P:atrazine catabolic process"/>
    <property type="evidence" value="ECO:0007669"/>
    <property type="project" value="UniProtKB-UniRule"/>
</dbReference>
<evidence type="ECO:0000256" key="2">
    <source>
        <dbReference type="ARBA" id="ARBA00022801"/>
    </source>
</evidence>
<keyword evidence="3" id="KW-0479">Metal-binding</keyword>
<comment type="domain">
    <text evidence="3">The monomer structure is formed from three repeating units (RUs) that share the same structure as one another. The monomer, the active site and substrate all possess threefold rotational symmetry, to the extent that the active site possesses three potential Ser-Lys catalytic dyads. It is possible that any or all of the three active-site serines may act as nucleophile (albeit only one can do so per catalytic cycle).</text>
</comment>
<feature type="site" description="Important for substrate specificity" evidence="3">
    <location>
        <position position="308"/>
    </location>
</feature>
<comment type="activity regulation">
    <text evidence="3">Inhibited by barbituric acid.</text>
</comment>
<dbReference type="GO" id="GO:0046872">
    <property type="term" value="F:metal ion binding"/>
    <property type="evidence" value="ECO:0007669"/>
    <property type="project" value="UniProtKB-UniRule"/>
</dbReference>
<dbReference type="AlphaFoldDB" id="A0A926Z4T6"/>
<proteinExistence type="inferred from homology"/>
<protein>
    <recommendedName>
        <fullName evidence="3">Cyanuric acid amidohydrolase</fullName>
        <shortName evidence="3">CAH</shortName>
        <ecNumber evidence="3">3.5.2.15</ecNumber>
    </recommendedName>
</protein>
<feature type="binding site" evidence="3">
    <location>
        <begin position="224"/>
        <end position="225"/>
    </location>
    <ligand>
        <name>substrate</name>
    </ligand>
</feature>
<organism evidence="4 5">
    <name type="scientific">Pseudanabaena cinerea FACHB-1277</name>
    <dbReference type="NCBI Taxonomy" id="2949581"/>
    <lineage>
        <taxon>Bacteria</taxon>
        <taxon>Bacillati</taxon>
        <taxon>Cyanobacteriota</taxon>
        <taxon>Cyanophyceae</taxon>
        <taxon>Pseudanabaenales</taxon>
        <taxon>Pseudanabaenaceae</taxon>
        <taxon>Pseudanabaena</taxon>
        <taxon>Pseudanabaena cinerea</taxon>
    </lineage>
</organism>
<dbReference type="InterPro" id="IPR043008">
    <property type="entry name" value="AtzD/Barbiturase_RUA"/>
</dbReference>
<keyword evidence="5" id="KW-1185">Reference proteome</keyword>
<comment type="caution">
    <text evidence="4">The sequence shown here is derived from an EMBL/GenBank/DDBJ whole genome shotgun (WGS) entry which is preliminary data.</text>
</comment>
<feature type="binding site" evidence="3">
    <location>
        <position position="334"/>
    </location>
    <ligand>
        <name>Mg(2+)</name>
        <dbReference type="ChEBI" id="CHEBI:18420"/>
        <note>structural</note>
    </ligand>
</feature>
<evidence type="ECO:0000313" key="4">
    <source>
        <dbReference type="EMBL" id="MBD2148893.1"/>
    </source>
</evidence>
<reference evidence="4" key="1">
    <citation type="journal article" date="2015" name="ISME J.">
        <title>Draft Genome Sequence of Streptomyces incarnatus NRRL8089, which Produces the Nucleoside Antibiotic Sinefungin.</title>
        <authorList>
            <person name="Oshima K."/>
            <person name="Hattori M."/>
            <person name="Shimizu H."/>
            <person name="Fukuda K."/>
            <person name="Nemoto M."/>
            <person name="Inagaki K."/>
            <person name="Tamura T."/>
        </authorList>
    </citation>
    <scope>NUCLEOTIDE SEQUENCE</scope>
    <source>
        <strain evidence="4">FACHB-1277</strain>
    </source>
</reference>
<dbReference type="EC" id="3.5.2.15" evidence="3"/>
<feature type="binding site" evidence="3">
    <location>
        <position position="338"/>
    </location>
    <ligand>
        <name>Mg(2+)</name>
        <dbReference type="ChEBI" id="CHEBI:18420"/>
        <note>structural</note>
    </ligand>
</feature>
<comment type="pathway">
    <text evidence="3">Xenobiotic degradation; atrazine degradation; biuret from cyanurate: step 1/1.</text>
</comment>
<evidence type="ECO:0000313" key="5">
    <source>
        <dbReference type="Proteomes" id="UP000631421"/>
    </source>
</evidence>
<comment type="subunit">
    <text evidence="3">Homotetramer.</text>
</comment>
<gene>
    <name evidence="4" type="ORF">H6F44_01940</name>
</gene>
<dbReference type="Pfam" id="PF09663">
    <property type="entry name" value="Amido_AtzD_TrzD"/>
    <property type="match status" value="1"/>
</dbReference>
<comment type="catalytic activity">
    <reaction evidence="3">
        <text>cyanurate + H2O = 1-carboxybiuret + H(+)</text>
        <dbReference type="Rhea" id="RHEA:70363"/>
        <dbReference type="ChEBI" id="CHEBI:15377"/>
        <dbReference type="ChEBI" id="CHEBI:15378"/>
        <dbReference type="ChEBI" id="CHEBI:38028"/>
        <dbReference type="ChEBI" id="CHEBI:142864"/>
        <dbReference type="EC" id="3.5.2.15"/>
    </reaction>
</comment>
<evidence type="ECO:0000256" key="1">
    <source>
        <dbReference type="ARBA" id="ARBA00010947"/>
    </source>
</evidence>
<dbReference type="InterPro" id="IPR014086">
    <property type="entry name" value="AtzD/Barbiturase"/>
</dbReference>
<keyword evidence="3" id="KW-0460">Magnesium</keyword>
<feature type="binding site" evidence="3">
    <location>
        <begin position="79"/>
        <end position="80"/>
    </location>
    <ligand>
        <name>substrate</name>
    </ligand>
</feature>
<dbReference type="HAMAP" id="MF_01989">
    <property type="entry name" value="Cyc_amidohydrol"/>
    <property type="match status" value="1"/>
</dbReference>
<dbReference type="Gene3D" id="3.30.1330.180">
    <property type="entry name" value="Cyanuric acid hydrolase/Barbiturase, RU B"/>
    <property type="match status" value="1"/>
</dbReference>
<dbReference type="Gene3D" id="3.30.1330.170">
    <property type="entry name" value="Cyanuric acid hydrolase/Barbiturase, RU A"/>
    <property type="match status" value="1"/>
</dbReference>
<comment type="function">
    <text evidence="3">Responsible for the hydrolysis of cyanuric acid, an intermediate formed during catabolism of s-triazine based compounds in herbicides such as atrazine and polymers such as melamine. Catalyzes the hydrolytic opening of the s-triazine ring of cyanuric acid (2,4,6-trihydroxy-s-triazine) to yield carbon dioxide and carboxybiuret, which spontaneously decarboxylates to biuret.</text>
</comment>
<evidence type="ECO:0000256" key="3">
    <source>
        <dbReference type="HAMAP-Rule" id="MF_01989"/>
    </source>
</evidence>
<keyword evidence="2 3" id="KW-0378">Hydrolase</keyword>
<feature type="binding site" evidence="3">
    <location>
        <begin position="331"/>
        <end position="332"/>
    </location>
    <ligand>
        <name>substrate</name>
    </ligand>
</feature>
<dbReference type="InterPro" id="IPR043006">
    <property type="entry name" value="AtzD/Barbiturase_RUB"/>
</dbReference>
<dbReference type="Gene3D" id="3.30.1330.160">
    <property type="entry name" value="Cyanuric acid hydrolase/Barbituras, RU C"/>
    <property type="match status" value="1"/>
</dbReference>
<dbReference type="EMBL" id="JACJPY010000003">
    <property type="protein sequence ID" value="MBD2148893.1"/>
    <property type="molecule type" value="Genomic_DNA"/>
</dbReference>
<dbReference type="GO" id="GO:0018753">
    <property type="term" value="F:cyanuric acid amidohydrolase activity"/>
    <property type="evidence" value="ECO:0007669"/>
    <property type="project" value="UniProtKB-UniRule"/>
</dbReference>
<dbReference type="InterPro" id="IPR043007">
    <property type="entry name" value="AtzD/Barbiturase_RUC"/>
</dbReference>
<feature type="binding site" evidence="3">
    <location>
        <position position="51"/>
    </location>
    <ligand>
        <name>substrate</name>
    </ligand>
</feature>
<feature type="region of interest" description="RU A" evidence="3">
    <location>
        <begin position="1"/>
        <end position="99"/>
    </location>
</feature>
<feature type="binding site" evidence="3">
    <location>
        <position position="312"/>
    </location>
    <ligand>
        <name>substrate</name>
    </ligand>
</feature>
<feature type="binding site" evidence="3">
    <location>
        <position position="337"/>
    </location>
    <ligand>
        <name>Mg(2+)</name>
        <dbReference type="ChEBI" id="CHEBI:18420"/>
        <note>structural</note>
    </ligand>
</feature>
<feature type="binding site" evidence="3">
    <location>
        <position position="186"/>
    </location>
    <ligand>
        <name>substrate</name>
    </ligand>
</feature>
<comment type="similarity">
    <text evidence="1 3">Belongs to the cyclic amide hydrolase (CyAH) family.</text>
</comment>
<feature type="binding site" evidence="3">
    <location>
        <position position="342"/>
    </location>
    <ligand>
        <name>Mg(2+)</name>
        <dbReference type="ChEBI" id="CHEBI:18420"/>
        <note>structural</note>
    </ligand>
</feature>
<accession>A0A926Z4T6</accession>
<comment type="caution">
    <text evidence="3">Lacks conserved residue(s) required for the propagation of feature annotation.</text>
</comment>